<dbReference type="InterPro" id="IPR003690">
    <property type="entry name" value="MTERF"/>
</dbReference>
<accession>A0ABM0TQJ8</accession>
<feature type="region of interest" description="Disordered" evidence="4">
    <location>
        <begin position="52"/>
        <end position="73"/>
    </location>
</feature>
<dbReference type="InterPro" id="IPR038538">
    <property type="entry name" value="MTERF_sf"/>
</dbReference>
<gene>
    <name evidence="6" type="primary">LOC104714175</name>
</gene>
<comment type="similarity">
    <text evidence="1">Belongs to the mTERF family.</text>
</comment>
<reference evidence="6" key="2">
    <citation type="submission" date="2025-08" db="UniProtKB">
        <authorList>
            <consortium name="RefSeq"/>
        </authorList>
    </citation>
    <scope>IDENTIFICATION</scope>
    <source>
        <tissue evidence="6">Leaf</tissue>
    </source>
</reference>
<dbReference type="PANTHER" id="PTHR13068">
    <property type="entry name" value="CGI-12 PROTEIN-RELATED"/>
    <property type="match status" value="1"/>
</dbReference>
<protein>
    <submittedName>
        <fullName evidence="6">Transcription termination factor MTERF2, chloroplastic-like</fullName>
    </submittedName>
</protein>
<evidence type="ECO:0000256" key="4">
    <source>
        <dbReference type="SAM" id="MobiDB-lite"/>
    </source>
</evidence>
<evidence type="ECO:0000313" key="5">
    <source>
        <dbReference type="Proteomes" id="UP000694864"/>
    </source>
</evidence>
<proteinExistence type="inferred from homology"/>
<evidence type="ECO:0000256" key="3">
    <source>
        <dbReference type="ARBA" id="ARBA00022946"/>
    </source>
</evidence>
<dbReference type="SMART" id="SM00733">
    <property type="entry name" value="Mterf"/>
    <property type="match status" value="9"/>
</dbReference>
<dbReference type="Pfam" id="PF02536">
    <property type="entry name" value="mTERF"/>
    <property type="match status" value="1"/>
</dbReference>
<sequence>MELLHSSCNFETLTLISPPLQSCKFGSNSLLFFSPRRVTLFSGYQHHSGRVVVSASSQHGDSNPSSSNSSQANHASLAQDSISGFLRLEIGLSEVDSDFISSNCPKYTRMIVDGVRDLEEWNSWKGSKESEGIEGLGFKEKVIYMVKQKGDGGKVAFLESLGLSLSSAMYLAHYVSSESLPILLHKVKYLKEIFFSGSDENGLVGKYARRMMLYLSIPIDEDVQQTLSFFEKIEARRGGLDMLGSVDASFRFLIESFPRLLLLSEENDMKPMVEFLESIGIPKGCSGKVLLLYPPIMLSKTEEIKRRVAAALEKVQVSVVNKDSGKVLQKYPWLLSPSVQENYSHIVSFFNSESVLKMDIDHGIRRWPLLLGCSASNMEMMVKEFDKLGVRDKRMGKVIPKMPQLLLCKPQDFLKVVCFLEDLGFQKEIVGQILCRCPEIFGCSIDNNTLQKKLRFLTRFGVSSTHFPRIIKKYPEFLIYDADKTLLPRLKYLMETGISERELAFMIRKFSPLLGYSIDKVLRPKLEFLLNSMEKSVREVIEYPRYFSYSLEKRIKPRFWVLKGRNIECTLQEMLGKNDEEFAADFLGLGELQQTHHETY</sequence>
<dbReference type="PANTHER" id="PTHR13068:SF3">
    <property type="entry name" value="MITOCHONDRIAL TRANSCRIPTION TERMINATION FACTOR FAMILY PROTEIN"/>
    <property type="match status" value="1"/>
</dbReference>
<dbReference type="Gene3D" id="1.25.70.10">
    <property type="entry name" value="Transcription termination factor 3, mitochondrial"/>
    <property type="match status" value="1"/>
</dbReference>
<keyword evidence="5" id="KW-1185">Reference proteome</keyword>
<organism evidence="5 6">
    <name type="scientific">Camelina sativa</name>
    <name type="common">False flax</name>
    <name type="synonym">Myagrum sativum</name>
    <dbReference type="NCBI Taxonomy" id="90675"/>
    <lineage>
        <taxon>Eukaryota</taxon>
        <taxon>Viridiplantae</taxon>
        <taxon>Streptophyta</taxon>
        <taxon>Embryophyta</taxon>
        <taxon>Tracheophyta</taxon>
        <taxon>Spermatophyta</taxon>
        <taxon>Magnoliopsida</taxon>
        <taxon>eudicotyledons</taxon>
        <taxon>Gunneridae</taxon>
        <taxon>Pentapetalae</taxon>
        <taxon>rosids</taxon>
        <taxon>malvids</taxon>
        <taxon>Brassicales</taxon>
        <taxon>Brassicaceae</taxon>
        <taxon>Camelineae</taxon>
        <taxon>Camelina</taxon>
    </lineage>
</organism>
<dbReference type="Proteomes" id="UP000694864">
    <property type="component" value="Chromosome 9"/>
</dbReference>
<keyword evidence="2" id="KW-0806">Transcription termination</keyword>
<reference evidence="5" key="1">
    <citation type="journal article" date="2014" name="Nat. Commun.">
        <title>The emerging biofuel crop Camelina sativa retains a highly undifferentiated hexaploid genome structure.</title>
        <authorList>
            <person name="Kagale S."/>
            <person name="Koh C."/>
            <person name="Nixon J."/>
            <person name="Bollina V."/>
            <person name="Clarke W.E."/>
            <person name="Tuteja R."/>
            <person name="Spillane C."/>
            <person name="Robinson S.J."/>
            <person name="Links M.G."/>
            <person name="Clarke C."/>
            <person name="Higgins E.E."/>
            <person name="Huebert T."/>
            <person name="Sharpe A.G."/>
            <person name="Parkin I.A."/>
        </authorList>
    </citation>
    <scope>NUCLEOTIDE SEQUENCE [LARGE SCALE GENOMIC DNA]</scope>
    <source>
        <strain evidence="5">cv. DH55</strain>
    </source>
</reference>
<keyword evidence="2" id="KW-0804">Transcription</keyword>
<evidence type="ECO:0000313" key="6">
    <source>
        <dbReference type="RefSeq" id="XP_010429759.1"/>
    </source>
</evidence>
<feature type="compositionally biased region" description="Low complexity" evidence="4">
    <location>
        <begin position="56"/>
        <end position="73"/>
    </location>
</feature>
<dbReference type="RefSeq" id="XP_010429759.1">
    <property type="nucleotide sequence ID" value="XM_010431457.2"/>
</dbReference>
<evidence type="ECO:0000256" key="1">
    <source>
        <dbReference type="ARBA" id="ARBA00007692"/>
    </source>
</evidence>
<evidence type="ECO:0000256" key="2">
    <source>
        <dbReference type="ARBA" id="ARBA00022472"/>
    </source>
</evidence>
<dbReference type="GeneID" id="104714175"/>
<keyword evidence="3" id="KW-0809">Transit peptide</keyword>
<keyword evidence="2" id="KW-0805">Transcription regulation</keyword>
<name>A0ABM0TQJ8_CAMSA</name>